<reference evidence="2" key="1">
    <citation type="submission" date="2023-07" db="EMBL/GenBank/DDBJ databases">
        <title>draft genome sequence of fig (Ficus carica).</title>
        <authorList>
            <person name="Takahashi T."/>
            <person name="Nishimura K."/>
        </authorList>
    </citation>
    <scope>NUCLEOTIDE SEQUENCE</scope>
</reference>
<evidence type="ECO:0000313" key="3">
    <source>
        <dbReference type="Proteomes" id="UP001187192"/>
    </source>
</evidence>
<evidence type="ECO:0008006" key="4">
    <source>
        <dbReference type="Google" id="ProtNLM"/>
    </source>
</evidence>
<sequence length="67" mass="6751">MHTKVPRAVAQVTLLDLSAALLFAGAADAGLSGGDGGAEGGRGVGCQEGFELGQSLRKKVWCCVCES</sequence>
<name>A0AA88DDU8_FICCA</name>
<feature type="chain" id="PRO_5041664172" description="Secreted protein" evidence="1">
    <location>
        <begin position="30"/>
        <end position="67"/>
    </location>
</feature>
<protein>
    <recommendedName>
        <fullName evidence="4">Secreted protein</fullName>
    </recommendedName>
</protein>
<gene>
    <name evidence="2" type="ORF">TIFTF001_020645</name>
</gene>
<evidence type="ECO:0000256" key="1">
    <source>
        <dbReference type="SAM" id="SignalP"/>
    </source>
</evidence>
<comment type="caution">
    <text evidence="2">The sequence shown here is derived from an EMBL/GenBank/DDBJ whole genome shotgun (WGS) entry which is preliminary data.</text>
</comment>
<proteinExistence type="predicted"/>
<evidence type="ECO:0000313" key="2">
    <source>
        <dbReference type="EMBL" id="GMN51492.1"/>
    </source>
</evidence>
<dbReference type="AlphaFoldDB" id="A0AA88DDU8"/>
<accession>A0AA88DDU8</accession>
<dbReference type="EMBL" id="BTGU01000038">
    <property type="protein sequence ID" value="GMN51492.1"/>
    <property type="molecule type" value="Genomic_DNA"/>
</dbReference>
<keyword evidence="3" id="KW-1185">Reference proteome</keyword>
<keyword evidence="1" id="KW-0732">Signal</keyword>
<feature type="signal peptide" evidence="1">
    <location>
        <begin position="1"/>
        <end position="29"/>
    </location>
</feature>
<organism evidence="2 3">
    <name type="scientific">Ficus carica</name>
    <name type="common">Common fig</name>
    <dbReference type="NCBI Taxonomy" id="3494"/>
    <lineage>
        <taxon>Eukaryota</taxon>
        <taxon>Viridiplantae</taxon>
        <taxon>Streptophyta</taxon>
        <taxon>Embryophyta</taxon>
        <taxon>Tracheophyta</taxon>
        <taxon>Spermatophyta</taxon>
        <taxon>Magnoliopsida</taxon>
        <taxon>eudicotyledons</taxon>
        <taxon>Gunneridae</taxon>
        <taxon>Pentapetalae</taxon>
        <taxon>rosids</taxon>
        <taxon>fabids</taxon>
        <taxon>Rosales</taxon>
        <taxon>Moraceae</taxon>
        <taxon>Ficeae</taxon>
        <taxon>Ficus</taxon>
    </lineage>
</organism>
<dbReference type="Proteomes" id="UP001187192">
    <property type="component" value="Unassembled WGS sequence"/>
</dbReference>